<dbReference type="Proteomes" id="UP001055172">
    <property type="component" value="Unassembled WGS sequence"/>
</dbReference>
<dbReference type="EMBL" id="BPPX01000009">
    <property type="protein sequence ID" value="GJC82641.1"/>
    <property type="molecule type" value="Genomic_DNA"/>
</dbReference>
<comment type="subcellular location">
    <subcellularLocation>
        <location evidence="1">Cytoplasm</location>
    </subcellularLocation>
</comment>
<evidence type="ECO:0000256" key="1">
    <source>
        <dbReference type="ARBA" id="ARBA00004496"/>
    </source>
</evidence>
<evidence type="ECO:0000259" key="7">
    <source>
        <dbReference type="Pfam" id="PF03501"/>
    </source>
</evidence>
<dbReference type="InterPro" id="IPR037447">
    <property type="entry name" value="Ribosomal_eS10"/>
</dbReference>
<reference evidence="8 9" key="1">
    <citation type="submission" date="2021-07" db="EMBL/GenBank/DDBJ databases">
        <title>Genome data of Colletotrichum spaethianum.</title>
        <authorList>
            <person name="Utami Y.D."/>
            <person name="Hiruma K."/>
        </authorList>
    </citation>
    <scope>NUCLEOTIDE SEQUENCE [LARGE SCALE GENOMIC DNA]</scope>
    <source>
        <strain evidence="8 9">MAFF 242679</strain>
    </source>
</reference>
<feature type="compositionally biased region" description="Basic and acidic residues" evidence="6">
    <location>
        <begin position="90"/>
        <end position="124"/>
    </location>
</feature>
<feature type="domain" description="Plectin/eS10 N-terminal" evidence="7">
    <location>
        <begin position="3"/>
        <end position="54"/>
    </location>
</feature>
<name>A0AA37GLQ0_9PEZI</name>
<dbReference type="AlphaFoldDB" id="A0AA37GLQ0"/>
<keyword evidence="4 8" id="KW-0689">Ribosomal protein</keyword>
<dbReference type="GO" id="GO:0003723">
    <property type="term" value="F:RNA binding"/>
    <property type="evidence" value="ECO:0007669"/>
    <property type="project" value="TreeGrafter"/>
</dbReference>
<sequence length="136" mass="15251">MLIPKADRKKIHEYLFREGVLVAKKDFNLPKHPDIDTKNLFVVKALQSLNSRGYGLDYLREWLHLPAEIVPATHIKQQRSHAPPRGMLGEGERERRPFGGRGRGGDRGDREGGYRRRDAGEGGKEGGAPGGFEPQL</sequence>
<evidence type="ECO:0000256" key="6">
    <source>
        <dbReference type="SAM" id="MobiDB-lite"/>
    </source>
</evidence>
<keyword evidence="5" id="KW-0687">Ribonucleoprotein</keyword>
<organism evidence="8 9">
    <name type="scientific">Colletotrichum liriopes</name>
    <dbReference type="NCBI Taxonomy" id="708192"/>
    <lineage>
        <taxon>Eukaryota</taxon>
        <taxon>Fungi</taxon>
        <taxon>Dikarya</taxon>
        <taxon>Ascomycota</taxon>
        <taxon>Pezizomycotina</taxon>
        <taxon>Sordariomycetes</taxon>
        <taxon>Hypocreomycetidae</taxon>
        <taxon>Glomerellales</taxon>
        <taxon>Glomerellaceae</taxon>
        <taxon>Colletotrichum</taxon>
        <taxon>Colletotrichum spaethianum species complex</taxon>
    </lineage>
</organism>
<evidence type="ECO:0000256" key="4">
    <source>
        <dbReference type="ARBA" id="ARBA00022980"/>
    </source>
</evidence>
<dbReference type="Gene3D" id="1.10.10.10">
    <property type="entry name" value="Winged helix-like DNA-binding domain superfamily/Winged helix DNA-binding domain"/>
    <property type="match status" value="2"/>
</dbReference>
<accession>A0AA37GLQ0</accession>
<dbReference type="GO" id="GO:0022627">
    <property type="term" value="C:cytosolic small ribosomal subunit"/>
    <property type="evidence" value="ECO:0007669"/>
    <property type="project" value="TreeGrafter"/>
</dbReference>
<protein>
    <submittedName>
        <fullName evidence="8">40S ribosomal protein S10-A</fullName>
    </submittedName>
</protein>
<gene>
    <name evidence="8" type="ORF">ColLi_05479</name>
</gene>
<dbReference type="Pfam" id="PF03501">
    <property type="entry name" value="S10_plectin"/>
    <property type="match status" value="1"/>
</dbReference>
<comment type="caution">
    <text evidence="8">The sequence shown here is derived from an EMBL/GenBank/DDBJ whole genome shotgun (WGS) entry which is preliminary data.</text>
</comment>
<dbReference type="InterPro" id="IPR036388">
    <property type="entry name" value="WH-like_DNA-bd_sf"/>
</dbReference>
<keyword evidence="9" id="KW-1185">Reference proteome</keyword>
<evidence type="ECO:0000256" key="3">
    <source>
        <dbReference type="ARBA" id="ARBA00022490"/>
    </source>
</evidence>
<dbReference type="InterPro" id="IPR005326">
    <property type="entry name" value="Plectin_eS10_N"/>
</dbReference>
<evidence type="ECO:0000313" key="9">
    <source>
        <dbReference type="Proteomes" id="UP001055172"/>
    </source>
</evidence>
<comment type="similarity">
    <text evidence="2">Belongs to the eukaryotic ribosomal protein eS10 family.</text>
</comment>
<keyword evidence="3" id="KW-0963">Cytoplasm</keyword>
<dbReference type="PANTHER" id="PTHR12146:SF0">
    <property type="entry name" value="RIBOSOMAL PROTEIN S10"/>
    <property type="match status" value="1"/>
</dbReference>
<evidence type="ECO:0000256" key="2">
    <source>
        <dbReference type="ARBA" id="ARBA00007278"/>
    </source>
</evidence>
<evidence type="ECO:0000256" key="5">
    <source>
        <dbReference type="ARBA" id="ARBA00023274"/>
    </source>
</evidence>
<proteinExistence type="inferred from homology"/>
<evidence type="ECO:0000313" key="8">
    <source>
        <dbReference type="EMBL" id="GJC82641.1"/>
    </source>
</evidence>
<dbReference type="GO" id="GO:0003735">
    <property type="term" value="F:structural constituent of ribosome"/>
    <property type="evidence" value="ECO:0007669"/>
    <property type="project" value="TreeGrafter"/>
</dbReference>
<feature type="region of interest" description="Disordered" evidence="6">
    <location>
        <begin position="74"/>
        <end position="136"/>
    </location>
</feature>
<dbReference type="PANTHER" id="PTHR12146">
    <property type="entry name" value="40S RIBOSOMAL PROTEIN S10"/>
    <property type="match status" value="1"/>
</dbReference>